<gene>
    <name evidence="1" type="ORF">JHL16_19470</name>
</gene>
<comment type="caution">
    <text evidence="1">The sequence shown here is derived from an EMBL/GenBank/DDBJ whole genome shotgun (WGS) entry which is preliminary data.</text>
</comment>
<sequence length="198" mass="20554">MKQAHAALVAAHLDRHQAAFSDMTRHLPLIAEIAELICERLAAGRKVLVCGNGGSAADSQHFAAELVGRFATERRALAAIALSTDTSALTSVGNDYGFEHVFARQVEALGQAGDVLIAISTSGNSPNVAAAARAARARSMAVIGLTGAKDSLLRQISDLCFAAPSPETARIQEAHIFAIHCICAIVDQNFSAHAGAGS</sequence>
<organism evidence="1 2">
    <name type="scientific">Taklimakanibacter albus</name>
    <dbReference type="NCBI Taxonomy" id="2800327"/>
    <lineage>
        <taxon>Bacteria</taxon>
        <taxon>Pseudomonadati</taxon>
        <taxon>Pseudomonadota</taxon>
        <taxon>Alphaproteobacteria</taxon>
        <taxon>Hyphomicrobiales</taxon>
        <taxon>Aestuariivirgaceae</taxon>
        <taxon>Taklimakanibacter</taxon>
    </lineage>
</organism>
<dbReference type="EMBL" id="JAENHL010000007">
    <property type="protein sequence ID" value="MBK1868544.1"/>
    <property type="molecule type" value="Genomic_DNA"/>
</dbReference>
<protein>
    <submittedName>
        <fullName evidence="1">SIS domain-containing protein</fullName>
    </submittedName>
</protein>
<accession>A0ACC5R7A0</accession>
<reference evidence="1" key="1">
    <citation type="submission" date="2021-01" db="EMBL/GenBank/DDBJ databases">
        <authorList>
            <person name="Sun Q."/>
        </authorList>
    </citation>
    <scope>NUCLEOTIDE SEQUENCE</scope>
    <source>
        <strain evidence="1">YIM B02566</strain>
    </source>
</reference>
<dbReference type="Proteomes" id="UP000616151">
    <property type="component" value="Unassembled WGS sequence"/>
</dbReference>
<evidence type="ECO:0000313" key="2">
    <source>
        <dbReference type="Proteomes" id="UP000616151"/>
    </source>
</evidence>
<evidence type="ECO:0000313" key="1">
    <source>
        <dbReference type="EMBL" id="MBK1868544.1"/>
    </source>
</evidence>
<keyword evidence="2" id="KW-1185">Reference proteome</keyword>
<proteinExistence type="predicted"/>
<name>A0ACC5R7A0_9HYPH</name>